<reference evidence="15 16" key="1">
    <citation type="submission" date="2024-04" db="EMBL/GenBank/DDBJ databases">
        <authorList>
            <person name="Rising A."/>
            <person name="Reimegard J."/>
            <person name="Sonavane S."/>
            <person name="Akerstrom W."/>
            <person name="Nylinder S."/>
            <person name="Hedman E."/>
            <person name="Kallberg Y."/>
        </authorList>
    </citation>
    <scope>NUCLEOTIDE SEQUENCE [LARGE SCALE GENOMIC DNA]</scope>
</reference>
<evidence type="ECO:0000313" key="16">
    <source>
        <dbReference type="Proteomes" id="UP001497382"/>
    </source>
</evidence>
<evidence type="ECO:0000256" key="3">
    <source>
        <dbReference type="ARBA" id="ARBA00022448"/>
    </source>
</evidence>
<evidence type="ECO:0000256" key="1">
    <source>
        <dbReference type="ARBA" id="ARBA00004651"/>
    </source>
</evidence>
<dbReference type="AlphaFoldDB" id="A0AAV1Z6J6"/>
<protein>
    <recommendedName>
        <fullName evidence="14">Ionotropic glutamate receptor C-terminal domain-containing protein</fullName>
    </recommendedName>
</protein>
<dbReference type="InterPro" id="IPR052192">
    <property type="entry name" value="Insect_Ionotropic_Sensory_Rcpt"/>
</dbReference>
<keyword evidence="3" id="KW-0813">Transport</keyword>
<dbReference type="GO" id="GO:0050906">
    <property type="term" value="P:detection of stimulus involved in sensory perception"/>
    <property type="evidence" value="ECO:0007669"/>
    <property type="project" value="UniProtKB-ARBA"/>
</dbReference>
<evidence type="ECO:0000256" key="5">
    <source>
        <dbReference type="ARBA" id="ARBA00022692"/>
    </source>
</evidence>
<proteinExistence type="inferred from homology"/>
<keyword evidence="11" id="KW-1071">Ligand-gated ion channel</keyword>
<evidence type="ECO:0000256" key="2">
    <source>
        <dbReference type="ARBA" id="ARBA00008685"/>
    </source>
</evidence>
<name>A0AAV1Z6J6_9ARAC</name>
<gene>
    <name evidence="15" type="ORF">LARSCL_LOCUS3181</name>
</gene>
<keyword evidence="7" id="KW-0406">Ion transport</keyword>
<comment type="similarity">
    <text evidence="2">Belongs to the glutamate-gated ion channel (TC 1.A.10.1) family.</text>
</comment>
<evidence type="ECO:0000313" key="15">
    <source>
        <dbReference type="EMBL" id="CAL1266589.1"/>
    </source>
</evidence>
<feature type="transmembrane region" description="Helical" evidence="13">
    <location>
        <begin position="289"/>
        <end position="308"/>
    </location>
</feature>
<dbReference type="SMART" id="SM00079">
    <property type="entry name" value="PBPe"/>
    <property type="match status" value="1"/>
</dbReference>
<dbReference type="GO" id="GO:0005886">
    <property type="term" value="C:plasma membrane"/>
    <property type="evidence" value="ECO:0007669"/>
    <property type="project" value="UniProtKB-SubCell"/>
</dbReference>
<evidence type="ECO:0000256" key="11">
    <source>
        <dbReference type="ARBA" id="ARBA00023286"/>
    </source>
</evidence>
<dbReference type="Gene3D" id="3.40.190.10">
    <property type="entry name" value="Periplasmic binding protein-like II"/>
    <property type="match status" value="1"/>
</dbReference>
<evidence type="ECO:0000256" key="10">
    <source>
        <dbReference type="ARBA" id="ARBA00023180"/>
    </source>
</evidence>
<keyword evidence="16" id="KW-1185">Reference proteome</keyword>
<evidence type="ECO:0000256" key="7">
    <source>
        <dbReference type="ARBA" id="ARBA00023065"/>
    </source>
</evidence>
<dbReference type="Proteomes" id="UP001497382">
    <property type="component" value="Unassembled WGS sequence"/>
</dbReference>
<dbReference type="Pfam" id="PF00060">
    <property type="entry name" value="Lig_chan"/>
    <property type="match status" value="1"/>
</dbReference>
<sequence length="605" mass="69685">MSIYEDTSVSVDEYADALYKEDVFTSFFEWNSYDPEDHQFLEFIKVVASGKQRTIVFFLDDTSSRMFFEQAHQVKEKLPLPCFYRWIFFGVNGIDMKPLQRFNTSAVCWKSIFVQEKQENETWSLYGPALTGLGNCLITQYLGEWNTFNGYTKWRQPDRKIDDFGNRTFKTATVNELPFYSKTKEGYDGIEYHLLKTLRARLNFNVYMTNNTDGEHGRRLPNGTWTGFIKLITIGEALFTVATLSISIRRMKAVDFSSPYIFGKIGFVVMNPALQARKLVLIKPLQPEVWVTLLSTLCVCTAALYLITHSLPAKRGVRSSYNIWFLLRTLGQQGTPSPAPDRYSIRFFISFWWIFILVILWSYAGTLTSFMTYPGRRPAVDTIDKLRRALAAHAIRYGTTTGSTYEHFLMTNMAEVDPVFATSIEENPDLEVHNMVEGMELVLKKKYAFVYMTMVLKWYAATMGSNRFQMSRETFSTDAVGIAIQKCHPCKKSFDHVVDRLEETGFFTKWYDDAFFKAKVKAEVIAVNTARPLVFDDLQGAFYFMGIGAGIGIIALLGENMARRLTGRKKASVKRSRKKQKINKAFLHWNESLGRYEWISNEKCP</sequence>
<comment type="caution">
    <text evidence="15">The sequence shown here is derived from an EMBL/GenBank/DDBJ whole genome shotgun (WGS) entry which is preliminary data.</text>
</comment>
<keyword evidence="4" id="KW-1003">Cell membrane</keyword>
<keyword evidence="12" id="KW-0407">Ion channel</keyword>
<dbReference type="InterPro" id="IPR001320">
    <property type="entry name" value="Iontro_rcpt_C"/>
</dbReference>
<keyword evidence="9" id="KW-0675">Receptor</keyword>
<dbReference type="GO" id="GO:0015276">
    <property type="term" value="F:ligand-gated monoatomic ion channel activity"/>
    <property type="evidence" value="ECO:0007669"/>
    <property type="project" value="InterPro"/>
</dbReference>
<feature type="transmembrane region" description="Helical" evidence="13">
    <location>
        <begin position="345"/>
        <end position="364"/>
    </location>
</feature>
<keyword evidence="8 13" id="KW-0472">Membrane</keyword>
<dbReference type="PANTHER" id="PTHR42643:SF24">
    <property type="entry name" value="IONOTROPIC RECEPTOR 60A"/>
    <property type="match status" value="1"/>
</dbReference>
<evidence type="ECO:0000256" key="12">
    <source>
        <dbReference type="ARBA" id="ARBA00023303"/>
    </source>
</evidence>
<dbReference type="EMBL" id="CAXIEN010000024">
    <property type="protein sequence ID" value="CAL1266589.1"/>
    <property type="molecule type" value="Genomic_DNA"/>
</dbReference>
<evidence type="ECO:0000256" key="4">
    <source>
        <dbReference type="ARBA" id="ARBA00022475"/>
    </source>
</evidence>
<dbReference type="InterPro" id="IPR019594">
    <property type="entry name" value="Glu/Gly-bd"/>
</dbReference>
<dbReference type="SUPFAM" id="SSF53850">
    <property type="entry name" value="Periplasmic binding protein-like II"/>
    <property type="match status" value="1"/>
</dbReference>
<keyword evidence="5 13" id="KW-0812">Transmembrane</keyword>
<dbReference type="Pfam" id="PF10613">
    <property type="entry name" value="Lig_chan-Glu_bd"/>
    <property type="match status" value="1"/>
</dbReference>
<evidence type="ECO:0000256" key="9">
    <source>
        <dbReference type="ARBA" id="ARBA00023170"/>
    </source>
</evidence>
<organism evidence="15 16">
    <name type="scientific">Larinioides sclopetarius</name>
    <dbReference type="NCBI Taxonomy" id="280406"/>
    <lineage>
        <taxon>Eukaryota</taxon>
        <taxon>Metazoa</taxon>
        <taxon>Ecdysozoa</taxon>
        <taxon>Arthropoda</taxon>
        <taxon>Chelicerata</taxon>
        <taxon>Arachnida</taxon>
        <taxon>Araneae</taxon>
        <taxon>Araneomorphae</taxon>
        <taxon>Entelegynae</taxon>
        <taxon>Araneoidea</taxon>
        <taxon>Araneidae</taxon>
        <taxon>Larinioides</taxon>
    </lineage>
</organism>
<keyword evidence="10" id="KW-0325">Glycoprotein</keyword>
<comment type="subcellular location">
    <subcellularLocation>
        <location evidence="1">Cell membrane</location>
        <topology evidence="1">Multi-pass membrane protein</topology>
    </subcellularLocation>
</comment>
<feature type="domain" description="Ionotropic glutamate receptor C-terminal" evidence="14">
    <location>
        <begin position="168"/>
        <end position="517"/>
    </location>
</feature>
<dbReference type="Gene3D" id="1.10.287.70">
    <property type="match status" value="1"/>
</dbReference>
<feature type="transmembrane region" description="Helical" evidence="13">
    <location>
        <begin position="541"/>
        <end position="562"/>
    </location>
</feature>
<accession>A0AAV1Z6J6</accession>
<keyword evidence="6 13" id="KW-1133">Transmembrane helix</keyword>
<evidence type="ECO:0000256" key="6">
    <source>
        <dbReference type="ARBA" id="ARBA00022989"/>
    </source>
</evidence>
<evidence type="ECO:0000259" key="14">
    <source>
        <dbReference type="SMART" id="SM00079"/>
    </source>
</evidence>
<evidence type="ECO:0000256" key="8">
    <source>
        <dbReference type="ARBA" id="ARBA00023136"/>
    </source>
</evidence>
<evidence type="ECO:0000256" key="13">
    <source>
        <dbReference type="SAM" id="Phobius"/>
    </source>
</evidence>
<dbReference type="PANTHER" id="PTHR42643">
    <property type="entry name" value="IONOTROPIC RECEPTOR 20A-RELATED"/>
    <property type="match status" value="1"/>
</dbReference>